<evidence type="ECO:0000256" key="2">
    <source>
        <dbReference type="ARBA" id="ARBA00023002"/>
    </source>
</evidence>
<dbReference type="RefSeq" id="WP_057180949.1">
    <property type="nucleotide sequence ID" value="NZ_BDQM01000041.1"/>
</dbReference>
<dbReference type="EMBL" id="BDQM01000041">
    <property type="protein sequence ID" value="GAW97684.1"/>
    <property type="molecule type" value="Genomic_DNA"/>
</dbReference>
<dbReference type="InterPro" id="IPR002347">
    <property type="entry name" value="SDR_fam"/>
</dbReference>
<dbReference type="Gene3D" id="3.40.50.720">
    <property type="entry name" value="NAD(P)-binding Rossmann-like Domain"/>
    <property type="match status" value="1"/>
</dbReference>
<sequence>MNSKPWVLVTGGAKRIGAFLNQEFAKSGKNIVLHYHQAETAALALKTQLEAFNIEVFLWQANLNEPATIEQRFEELLKQVPHIELLINNASVFEQGSLLTSSLAQIQSNLNIHLTSPWLLIQALVKQAIKQNKPCQIINISDANLSHLYTSKAAYFISKKAQETLTELAAIECAPNVRVNAIAPGFVLEATVADTEVSTQISSPLSSKSSAQLATKDINILQRKVPLADLFSAIEFLSKNHSITGQTLQIDGGSHLQCPPYMLKN</sequence>
<reference evidence="3 4" key="1">
    <citation type="submission" date="2017-06" db="EMBL/GenBank/DDBJ databases">
        <title>Whole Genome Sequences of Colwellia marinimaniae MTCD1.</title>
        <authorList>
            <person name="Kusumoto H."/>
            <person name="Inoue M."/>
            <person name="Tanikawa K."/>
            <person name="Maeji H."/>
            <person name="Cameron J.H."/>
            <person name="Bartlett D.H."/>
        </authorList>
    </citation>
    <scope>NUCLEOTIDE SEQUENCE [LARGE SCALE GENOMIC DNA]</scope>
    <source>
        <strain evidence="3 4">MTCD1</strain>
    </source>
</reference>
<dbReference type="PANTHER" id="PTHR43639">
    <property type="entry name" value="OXIDOREDUCTASE, SHORT-CHAIN DEHYDROGENASE/REDUCTASE FAMILY (AFU_ORTHOLOGUE AFUA_5G02870)"/>
    <property type="match status" value="1"/>
</dbReference>
<accession>A0ABQ0MZ90</accession>
<evidence type="ECO:0000256" key="1">
    <source>
        <dbReference type="ARBA" id="ARBA00006484"/>
    </source>
</evidence>
<gene>
    <name evidence="3" type="ORF">MTCD1_03324</name>
</gene>
<name>A0ABQ0MZ90_9GAMM</name>
<evidence type="ECO:0000313" key="3">
    <source>
        <dbReference type="EMBL" id="GAW97684.1"/>
    </source>
</evidence>
<organism evidence="3 4">
    <name type="scientific">Colwellia marinimaniae</name>
    <dbReference type="NCBI Taxonomy" id="1513592"/>
    <lineage>
        <taxon>Bacteria</taxon>
        <taxon>Pseudomonadati</taxon>
        <taxon>Pseudomonadota</taxon>
        <taxon>Gammaproteobacteria</taxon>
        <taxon>Alteromonadales</taxon>
        <taxon>Colwelliaceae</taxon>
        <taxon>Colwellia</taxon>
    </lineage>
</organism>
<proteinExistence type="inferred from homology"/>
<dbReference type="Proteomes" id="UP000197068">
    <property type="component" value="Unassembled WGS sequence"/>
</dbReference>
<dbReference type="PANTHER" id="PTHR43639:SF1">
    <property type="entry name" value="SHORT-CHAIN DEHYDROGENASE_REDUCTASE FAMILY PROTEIN"/>
    <property type="match status" value="1"/>
</dbReference>
<evidence type="ECO:0000313" key="4">
    <source>
        <dbReference type="Proteomes" id="UP000197068"/>
    </source>
</evidence>
<dbReference type="SUPFAM" id="SSF51735">
    <property type="entry name" value="NAD(P)-binding Rossmann-fold domains"/>
    <property type="match status" value="1"/>
</dbReference>
<dbReference type="InterPro" id="IPR036291">
    <property type="entry name" value="NAD(P)-bd_dom_sf"/>
</dbReference>
<dbReference type="PRINTS" id="PR00081">
    <property type="entry name" value="GDHRDH"/>
</dbReference>
<keyword evidence="4" id="KW-1185">Reference proteome</keyword>
<keyword evidence="2" id="KW-0560">Oxidoreductase</keyword>
<comment type="caution">
    <text evidence="3">The sequence shown here is derived from an EMBL/GenBank/DDBJ whole genome shotgun (WGS) entry which is preliminary data.</text>
</comment>
<dbReference type="Pfam" id="PF00106">
    <property type="entry name" value="adh_short"/>
    <property type="match status" value="1"/>
</dbReference>
<protein>
    <submittedName>
        <fullName evidence="3">Short chain dehydrogenase</fullName>
    </submittedName>
</protein>
<comment type="similarity">
    <text evidence="1">Belongs to the short-chain dehydrogenases/reductases (SDR) family.</text>
</comment>